<reference evidence="7 8" key="2">
    <citation type="submission" date="2024-03" db="EMBL/GenBank/DDBJ databases">
        <title>Complete genome sequence of the green alga Chloropicon roscoffensis RCC1871.</title>
        <authorList>
            <person name="Lemieux C."/>
            <person name="Pombert J.-F."/>
            <person name="Otis C."/>
            <person name="Turmel M."/>
        </authorList>
    </citation>
    <scope>NUCLEOTIDE SEQUENCE [LARGE SCALE GENOMIC DNA]</scope>
    <source>
        <strain evidence="7 8">RCC1871</strain>
    </source>
</reference>
<evidence type="ECO:0000256" key="2">
    <source>
        <dbReference type="ARBA" id="ARBA00023242"/>
    </source>
</evidence>
<feature type="domain" description="CCT" evidence="5">
    <location>
        <begin position="189"/>
        <end position="231"/>
    </location>
</feature>
<dbReference type="Pfam" id="PF06203">
    <property type="entry name" value="CCT"/>
    <property type="match status" value="1"/>
</dbReference>
<sequence>MVNVPAIEPIDHFGTSFPQHNDMALSPVYAAQKLDKSLTPSSKKQDSSLVVVPQSPPPKFTEEVVVPSGIKDEAIVPEFKAPRNQVPTYRQQSASAEFQLAPPALAVPDLDFLDNADWTSPFDLDLDFGSVFDSWDESHLVFGPPAHQQQQQAPAAAMAPVLVERRSVEQAASTTSSESEEVDEFTRNRRACLERYREKKRNRRFSKKVRYHLRKMNADRRPRYKGRFIKKGEVIPQELLDKPKSQQ</sequence>
<evidence type="ECO:0000256" key="1">
    <source>
        <dbReference type="ARBA" id="ARBA00004123"/>
    </source>
</evidence>
<keyword evidence="8" id="KW-1185">Reference proteome</keyword>
<protein>
    <submittedName>
        <fullName evidence="7">CCT domain-containing protein</fullName>
    </submittedName>
</protein>
<dbReference type="GO" id="GO:0005634">
    <property type="term" value="C:nucleus"/>
    <property type="evidence" value="ECO:0007669"/>
    <property type="project" value="UniProtKB-SubCell"/>
</dbReference>
<keyword evidence="2 3" id="KW-0539">Nucleus</keyword>
<dbReference type="AlphaFoldDB" id="A0A7S3C9B3"/>
<dbReference type="PANTHER" id="PTHR31874">
    <property type="entry name" value="CCT MOTIF FAMILY PROTEIN, EXPRESSED"/>
    <property type="match status" value="1"/>
</dbReference>
<dbReference type="EMBL" id="HBHZ01002693">
    <property type="protein sequence ID" value="CAE0189036.1"/>
    <property type="molecule type" value="Transcribed_RNA"/>
</dbReference>
<feature type="region of interest" description="Disordered" evidence="4">
    <location>
        <begin position="36"/>
        <end position="55"/>
    </location>
</feature>
<dbReference type="PANTHER" id="PTHR31874:SF1">
    <property type="entry name" value="ZINC FINGER PROTEIN CONSTANS-LIKE 6"/>
    <property type="match status" value="1"/>
</dbReference>
<accession>A0A7S3C9B3</accession>
<gene>
    <name evidence="6" type="ORF">CROS1456_LOCUS2107</name>
    <name evidence="7" type="ORF">HKI87_12g69930</name>
</gene>
<evidence type="ECO:0000313" key="8">
    <source>
        <dbReference type="Proteomes" id="UP001472866"/>
    </source>
</evidence>
<evidence type="ECO:0000313" key="7">
    <source>
        <dbReference type="EMBL" id="WZN65435.1"/>
    </source>
</evidence>
<name>A0A7S3C9B3_9CHLO</name>
<evidence type="ECO:0000256" key="3">
    <source>
        <dbReference type="PROSITE-ProRule" id="PRU00357"/>
    </source>
</evidence>
<evidence type="ECO:0000259" key="5">
    <source>
        <dbReference type="PROSITE" id="PS51017"/>
    </source>
</evidence>
<organism evidence="6">
    <name type="scientific">Chloropicon roscoffensis</name>
    <dbReference type="NCBI Taxonomy" id="1461544"/>
    <lineage>
        <taxon>Eukaryota</taxon>
        <taxon>Viridiplantae</taxon>
        <taxon>Chlorophyta</taxon>
        <taxon>Chloropicophyceae</taxon>
        <taxon>Chloropicales</taxon>
        <taxon>Chloropicaceae</taxon>
        <taxon>Chloropicon</taxon>
    </lineage>
</organism>
<comment type="subcellular location">
    <subcellularLocation>
        <location evidence="1 3">Nucleus</location>
    </subcellularLocation>
</comment>
<dbReference type="Proteomes" id="UP001472866">
    <property type="component" value="Chromosome 12"/>
</dbReference>
<reference evidence="6" key="1">
    <citation type="submission" date="2021-01" db="EMBL/GenBank/DDBJ databases">
        <authorList>
            <person name="Corre E."/>
            <person name="Pelletier E."/>
            <person name="Niang G."/>
            <person name="Scheremetjew M."/>
            <person name="Finn R."/>
            <person name="Kale V."/>
            <person name="Holt S."/>
            <person name="Cochrane G."/>
            <person name="Meng A."/>
            <person name="Brown T."/>
            <person name="Cohen L."/>
        </authorList>
    </citation>
    <scope>NUCLEOTIDE SEQUENCE</scope>
    <source>
        <strain evidence="6">RCC1871</strain>
    </source>
</reference>
<dbReference type="EMBL" id="CP151512">
    <property type="protein sequence ID" value="WZN65435.1"/>
    <property type="molecule type" value="Genomic_DNA"/>
</dbReference>
<dbReference type="InterPro" id="IPR010402">
    <property type="entry name" value="CCT_domain"/>
</dbReference>
<evidence type="ECO:0000313" key="6">
    <source>
        <dbReference type="EMBL" id="CAE0189036.1"/>
    </source>
</evidence>
<dbReference type="InterPro" id="IPR052453">
    <property type="entry name" value="CONSTANS-like_ZF"/>
</dbReference>
<evidence type="ECO:0000256" key="4">
    <source>
        <dbReference type="SAM" id="MobiDB-lite"/>
    </source>
</evidence>
<dbReference type="PROSITE" id="PS51017">
    <property type="entry name" value="CCT"/>
    <property type="match status" value="1"/>
</dbReference>
<dbReference type="GO" id="GO:0006355">
    <property type="term" value="P:regulation of DNA-templated transcription"/>
    <property type="evidence" value="ECO:0007669"/>
    <property type="project" value="TreeGrafter"/>
</dbReference>
<proteinExistence type="predicted"/>